<dbReference type="PANTHER" id="PTHR30086">
    <property type="entry name" value="ARGININE EXPORTER PROTEIN ARGO"/>
    <property type="match status" value="1"/>
</dbReference>
<gene>
    <name evidence="7" type="ORF">ACFO6X_02265</name>
</gene>
<evidence type="ECO:0000256" key="4">
    <source>
        <dbReference type="ARBA" id="ARBA00022989"/>
    </source>
</evidence>
<feature type="transmembrane region" description="Helical" evidence="6">
    <location>
        <begin position="199"/>
        <end position="219"/>
    </location>
</feature>
<feature type="transmembrane region" description="Helical" evidence="6">
    <location>
        <begin position="125"/>
        <end position="145"/>
    </location>
</feature>
<evidence type="ECO:0000256" key="1">
    <source>
        <dbReference type="ARBA" id="ARBA00004651"/>
    </source>
</evidence>
<evidence type="ECO:0000256" key="2">
    <source>
        <dbReference type="ARBA" id="ARBA00022475"/>
    </source>
</evidence>
<evidence type="ECO:0000313" key="7">
    <source>
        <dbReference type="EMBL" id="MFC4787821.1"/>
    </source>
</evidence>
<organism evidence="7 8">
    <name type="scientific">Giesbergeria sinuosa</name>
    <dbReference type="NCBI Taxonomy" id="80883"/>
    <lineage>
        <taxon>Bacteria</taxon>
        <taxon>Pseudomonadati</taxon>
        <taxon>Pseudomonadota</taxon>
        <taxon>Betaproteobacteria</taxon>
        <taxon>Burkholderiales</taxon>
        <taxon>Comamonadaceae</taxon>
        <taxon>Giesbergeria</taxon>
    </lineage>
</organism>
<comment type="caution">
    <text evidence="7">The sequence shown here is derived from an EMBL/GenBank/DDBJ whole genome shotgun (WGS) entry which is preliminary data.</text>
</comment>
<keyword evidence="2" id="KW-1003">Cell membrane</keyword>
<feature type="transmembrane region" description="Helical" evidence="6">
    <location>
        <begin position="71"/>
        <end position="89"/>
    </location>
</feature>
<evidence type="ECO:0000256" key="3">
    <source>
        <dbReference type="ARBA" id="ARBA00022692"/>
    </source>
</evidence>
<keyword evidence="8" id="KW-1185">Reference proteome</keyword>
<protein>
    <submittedName>
        <fullName evidence="7">LysE family translocator</fullName>
    </submittedName>
</protein>
<feature type="transmembrane region" description="Helical" evidence="6">
    <location>
        <begin position="157"/>
        <end position="178"/>
    </location>
</feature>
<comment type="subcellular location">
    <subcellularLocation>
        <location evidence="1">Cell membrane</location>
        <topology evidence="1">Multi-pass membrane protein</topology>
    </subcellularLocation>
</comment>
<dbReference type="RefSeq" id="WP_382429626.1">
    <property type="nucleotide sequence ID" value="NZ_JBHSHJ010000001.1"/>
</dbReference>
<evidence type="ECO:0000256" key="6">
    <source>
        <dbReference type="SAM" id="Phobius"/>
    </source>
</evidence>
<keyword evidence="4 6" id="KW-1133">Transmembrane helix</keyword>
<feature type="transmembrane region" description="Helical" evidence="6">
    <location>
        <begin position="6"/>
        <end position="30"/>
    </location>
</feature>
<accession>A0ABV9Q9S1</accession>
<dbReference type="InterPro" id="IPR001123">
    <property type="entry name" value="LeuE-type"/>
</dbReference>
<reference evidence="8" key="1">
    <citation type="journal article" date="2019" name="Int. J. Syst. Evol. Microbiol.">
        <title>The Global Catalogue of Microorganisms (GCM) 10K type strain sequencing project: providing services to taxonomists for standard genome sequencing and annotation.</title>
        <authorList>
            <consortium name="The Broad Institute Genomics Platform"/>
            <consortium name="The Broad Institute Genome Sequencing Center for Infectious Disease"/>
            <person name="Wu L."/>
            <person name="Ma J."/>
        </authorList>
    </citation>
    <scope>NUCLEOTIDE SEQUENCE [LARGE SCALE GENOMIC DNA]</scope>
    <source>
        <strain evidence="8">CCUG 49452</strain>
    </source>
</reference>
<dbReference type="EMBL" id="JBHSHJ010000001">
    <property type="protein sequence ID" value="MFC4787821.1"/>
    <property type="molecule type" value="Genomic_DNA"/>
</dbReference>
<evidence type="ECO:0000256" key="5">
    <source>
        <dbReference type="ARBA" id="ARBA00023136"/>
    </source>
</evidence>
<sequence length="223" mass="23606">MPTLQTLVSFFGVSLLLALTPGPDNLFVLVQSIQRGAYAGMAVVVGLCLGLIVHTSAVALGLAAMLSTMPLAFTLLQWCGAAYLCWLAWQALRPRPSNAPAGASVHHNTATPDHAALARMVGRGLVMNLSNPKVLVFFLAFLPQFANPAQGHIAPQILLLGLVFMLATLLVFGAIACFSGRFGALLQRHARAHLWLDRLAGLVFLGLALRLLGSDLGAAHPSR</sequence>
<name>A0ABV9Q9S1_9BURK</name>
<dbReference type="Pfam" id="PF01810">
    <property type="entry name" value="LysE"/>
    <property type="match status" value="1"/>
</dbReference>
<dbReference type="Proteomes" id="UP001596001">
    <property type="component" value="Unassembled WGS sequence"/>
</dbReference>
<proteinExistence type="predicted"/>
<keyword evidence="5 6" id="KW-0472">Membrane</keyword>
<keyword evidence="3 6" id="KW-0812">Transmembrane</keyword>
<evidence type="ECO:0000313" key="8">
    <source>
        <dbReference type="Proteomes" id="UP001596001"/>
    </source>
</evidence>
<dbReference type="PIRSF" id="PIRSF006324">
    <property type="entry name" value="LeuE"/>
    <property type="match status" value="1"/>
</dbReference>
<feature type="transmembrane region" description="Helical" evidence="6">
    <location>
        <begin position="42"/>
        <end position="65"/>
    </location>
</feature>
<dbReference type="PANTHER" id="PTHR30086:SF20">
    <property type="entry name" value="ARGININE EXPORTER PROTEIN ARGO-RELATED"/>
    <property type="match status" value="1"/>
</dbReference>